<gene>
    <name evidence="2" type="ORF">AQPE_3523</name>
</gene>
<organism evidence="2 3">
    <name type="scientific">Aquipluma nitroreducens</name>
    <dbReference type="NCBI Taxonomy" id="2010828"/>
    <lineage>
        <taxon>Bacteria</taxon>
        <taxon>Pseudomonadati</taxon>
        <taxon>Bacteroidota</taxon>
        <taxon>Bacteroidia</taxon>
        <taxon>Marinilabiliales</taxon>
        <taxon>Prolixibacteraceae</taxon>
        <taxon>Aquipluma</taxon>
    </lineage>
</organism>
<keyword evidence="1" id="KW-0732">Signal</keyword>
<sequence length="213" mass="22605">MKPKILSLVIVLSVIATFTSCQKDDDAGSLGGTQSAIGSVNNTFQLSGIPSGISGVSAKVTDLSNGISKVTYTGTVTNQTYLNLLKTSKDVTVSGNTVSCNCNCKITSEGMETVFDEGTLTLVKNDAKVGDTWSLNHGGSTIKREVTEVSNEDTYYWGGMYIKTIKVKETGRNVPGYAGTEFIYNHKFGIVGVKLLFEDGTSKTIGVSSANQN</sequence>
<keyword evidence="3" id="KW-1185">Reference proteome</keyword>
<accession>A0A5K7SCP4</accession>
<evidence type="ECO:0000256" key="1">
    <source>
        <dbReference type="SAM" id="SignalP"/>
    </source>
</evidence>
<evidence type="ECO:0000313" key="2">
    <source>
        <dbReference type="EMBL" id="BBE19338.1"/>
    </source>
</evidence>
<name>A0A5K7SCP4_9BACT</name>
<protein>
    <recommendedName>
        <fullName evidence="4">Lipoprotein</fullName>
    </recommendedName>
</protein>
<dbReference type="KEGG" id="anf:AQPE_3523"/>
<feature type="signal peptide" evidence="1">
    <location>
        <begin position="1"/>
        <end position="23"/>
    </location>
</feature>
<dbReference type="RefSeq" id="WP_318347592.1">
    <property type="nucleotide sequence ID" value="NZ_AP018694.1"/>
</dbReference>
<evidence type="ECO:0000313" key="3">
    <source>
        <dbReference type="Proteomes" id="UP001193389"/>
    </source>
</evidence>
<feature type="chain" id="PRO_5024384003" description="Lipoprotein" evidence="1">
    <location>
        <begin position="24"/>
        <end position="213"/>
    </location>
</feature>
<dbReference type="Proteomes" id="UP001193389">
    <property type="component" value="Chromosome"/>
</dbReference>
<proteinExistence type="predicted"/>
<reference evidence="2" key="1">
    <citation type="journal article" date="2020" name="Int. J. Syst. Evol. Microbiol.">
        <title>Aquipluma nitroreducens gen. nov. sp. nov., a novel facultatively anaerobic bacterium isolated from a freshwater lake.</title>
        <authorList>
            <person name="Watanabe M."/>
            <person name="Kojima H."/>
            <person name="Fukui M."/>
        </authorList>
    </citation>
    <scope>NUCLEOTIDE SEQUENCE</scope>
    <source>
        <strain evidence="2">MeG22</strain>
    </source>
</reference>
<dbReference type="AlphaFoldDB" id="A0A5K7SCP4"/>
<evidence type="ECO:0008006" key="4">
    <source>
        <dbReference type="Google" id="ProtNLM"/>
    </source>
</evidence>
<dbReference type="PROSITE" id="PS51257">
    <property type="entry name" value="PROKAR_LIPOPROTEIN"/>
    <property type="match status" value="1"/>
</dbReference>
<dbReference type="EMBL" id="AP018694">
    <property type="protein sequence ID" value="BBE19338.1"/>
    <property type="molecule type" value="Genomic_DNA"/>
</dbReference>